<evidence type="ECO:0000313" key="3">
    <source>
        <dbReference type="Proteomes" id="UP000265520"/>
    </source>
</evidence>
<reference evidence="2 3" key="1">
    <citation type="journal article" date="2018" name="Front. Plant Sci.">
        <title>Red Clover (Trifolium pratense) and Zigzag Clover (T. medium) - A Picture of Genomic Similarities and Differences.</title>
        <authorList>
            <person name="Dluhosova J."/>
            <person name="Istvanek J."/>
            <person name="Nedelnik J."/>
            <person name="Repkova J."/>
        </authorList>
    </citation>
    <scope>NUCLEOTIDE SEQUENCE [LARGE SCALE GENOMIC DNA]</scope>
    <source>
        <strain evidence="3">cv. 10/8</strain>
        <tissue evidence="2">Leaf</tissue>
    </source>
</reference>
<evidence type="ECO:0000313" key="2">
    <source>
        <dbReference type="EMBL" id="MCI62237.1"/>
    </source>
</evidence>
<evidence type="ECO:0000256" key="1">
    <source>
        <dbReference type="SAM" id="MobiDB-lite"/>
    </source>
</evidence>
<dbReference type="AlphaFoldDB" id="A0A392TP85"/>
<feature type="non-terminal residue" evidence="2">
    <location>
        <position position="87"/>
    </location>
</feature>
<feature type="region of interest" description="Disordered" evidence="1">
    <location>
        <begin position="1"/>
        <end position="21"/>
    </location>
</feature>
<dbReference type="PANTHER" id="PTHR34676">
    <property type="entry name" value="DUF4219 DOMAIN-CONTAINING PROTEIN-RELATED"/>
    <property type="match status" value="1"/>
</dbReference>
<organism evidence="2 3">
    <name type="scientific">Trifolium medium</name>
    <dbReference type="NCBI Taxonomy" id="97028"/>
    <lineage>
        <taxon>Eukaryota</taxon>
        <taxon>Viridiplantae</taxon>
        <taxon>Streptophyta</taxon>
        <taxon>Embryophyta</taxon>
        <taxon>Tracheophyta</taxon>
        <taxon>Spermatophyta</taxon>
        <taxon>Magnoliopsida</taxon>
        <taxon>eudicotyledons</taxon>
        <taxon>Gunneridae</taxon>
        <taxon>Pentapetalae</taxon>
        <taxon>rosids</taxon>
        <taxon>fabids</taxon>
        <taxon>Fabales</taxon>
        <taxon>Fabaceae</taxon>
        <taxon>Papilionoideae</taxon>
        <taxon>50 kb inversion clade</taxon>
        <taxon>NPAAA clade</taxon>
        <taxon>Hologalegina</taxon>
        <taxon>IRL clade</taxon>
        <taxon>Trifolieae</taxon>
        <taxon>Trifolium</taxon>
    </lineage>
</organism>
<feature type="non-terminal residue" evidence="2">
    <location>
        <position position="1"/>
    </location>
</feature>
<accession>A0A392TP85</accession>
<name>A0A392TP85_9FABA</name>
<dbReference type="PANTHER" id="PTHR34676:SF8">
    <property type="entry name" value="TRANSMEMBRANE PROTEIN"/>
    <property type="match status" value="1"/>
</dbReference>
<keyword evidence="3" id="KW-1185">Reference proteome</keyword>
<dbReference type="EMBL" id="LXQA010615401">
    <property type="protein sequence ID" value="MCI62237.1"/>
    <property type="molecule type" value="Genomic_DNA"/>
</dbReference>
<dbReference type="Proteomes" id="UP000265520">
    <property type="component" value="Unassembled WGS sequence"/>
</dbReference>
<proteinExistence type="predicted"/>
<dbReference type="Pfam" id="PF14223">
    <property type="entry name" value="Retrotran_gag_2"/>
    <property type="match status" value="1"/>
</dbReference>
<sequence>ANGADTDELKPEEEWSATEDSLSVGNSKALNALFNGVAQNMFRLIKKCTIAKDAWEILKTTQEGTSKVKISRLQLLTRKFENLKMKE</sequence>
<comment type="caution">
    <text evidence="2">The sequence shown here is derived from an EMBL/GenBank/DDBJ whole genome shotgun (WGS) entry which is preliminary data.</text>
</comment>
<protein>
    <submittedName>
        <fullName evidence="2">Gag-pol polyprotein</fullName>
    </submittedName>
</protein>